<dbReference type="PROSITE" id="PS00430">
    <property type="entry name" value="TONB_DEPENDENT_REC_1"/>
    <property type="match status" value="1"/>
</dbReference>
<dbReference type="Proteomes" id="UP000287798">
    <property type="component" value="Unassembled WGS sequence"/>
</dbReference>
<evidence type="ECO:0000313" key="3">
    <source>
        <dbReference type="Proteomes" id="UP000287798"/>
    </source>
</evidence>
<accession>A0A426QJ83</accession>
<evidence type="ECO:0008006" key="4">
    <source>
        <dbReference type="Google" id="ProtNLM"/>
    </source>
</evidence>
<protein>
    <recommendedName>
        <fullName evidence="4">DUF3108 domain-containing protein</fullName>
    </recommendedName>
</protein>
<feature type="chain" id="PRO_5018997722" description="DUF3108 domain-containing protein" evidence="1">
    <location>
        <begin position="23"/>
        <end position="222"/>
    </location>
</feature>
<comment type="caution">
    <text evidence="2">The sequence shown here is derived from an EMBL/GenBank/DDBJ whole genome shotgun (WGS) entry which is preliminary data.</text>
</comment>
<gene>
    <name evidence="2" type="ORF">D6C00_07460</name>
</gene>
<keyword evidence="1" id="KW-0732">Signal</keyword>
<dbReference type="InterPro" id="IPR010916">
    <property type="entry name" value="TonB_box_CS"/>
</dbReference>
<sequence>MITMLKAFVLVLLGLCALMSQAAETLLYRQHQSGEDSELTLSYRQEGEWVLIASQSDTQVYFSRCSDSGDTLQWQVSGEGVNLEARRQDETVVVSGTGRGGTIDYHFALDGLPWYQALSFALGQWLLRADESDDTLEFWMLRPDNYRPVRLQALRREPSMLTVGAGLRQARRVEVRPTGWRGSLWSASYWFETDTGRFLRYESGALVPGMAQTRIELSTMSP</sequence>
<evidence type="ECO:0000313" key="2">
    <source>
        <dbReference type="EMBL" id="RRQ21800.1"/>
    </source>
</evidence>
<dbReference type="EMBL" id="QZMU01000001">
    <property type="protein sequence ID" value="RRQ21800.1"/>
    <property type="molecule type" value="Genomic_DNA"/>
</dbReference>
<proteinExistence type="predicted"/>
<organism evidence="2 3">
    <name type="scientific">Thiohalobacter thiocyanaticus</name>
    <dbReference type="NCBI Taxonomy" id="585455"/>
    <lineage>
        <taxon>Bacteria</taxon>
        <taxon>Pseudomonadati</taxon>
        <taxon>Pseudomonadota</taxon>
        <taxon>Gammaproteobacteria</taxon>
        <taxon>Thiohalobacterales</taxon>
        <taxon>Thiohalobacteraceae</taxon>
        <taxon>Thiohalobacter</taxon>
    </lineage>
</organism>
<keyword evidence="3" id="KW-1185">Reference proteome</keyword>
<feature type="signal peptide" evidence="1">
    <location>
        <begin position="1"/>
        <end position="22"/>
    </location>
</feature>
<reference evidence="2 3" key="1">
    <citation type="journal article" date="2010" name="Int. J. Syst. Evol. Microbiol.">
        <title>Thiohalobacter thiocyanaticus gen. nov., sp. nov., a moderately halophilic, sulfur-oxidizing gammaproteobacterium from hypersaline lakes, that utilizes thiocyanate.</title>
        <authorList>
            <person name="Sorokin D.Y."/>
            <person name="Kovaleva O.L."/>
            <person name="Tourova T.P."/>
            <person name="Muyzer G."/>
        </authorList>
    </citation>
    <scope>NUCLEOTIDE SEQUENCE [LARGE SCALE GENOMIC DNA]</scope>
    <source>
        <strain evidence="2 3">Hrh1</strain>
    </source>
</reference>
<name>A0A426QJ83_9GAMM</name>
<evidence type="ECO:0000256" key="1">
    <source>
        <dbReference type="SAM" id="SignalP"/>
    </source>
</evidence>
<dbReference type="AlphaFoldDB" id="A0A426QJ83"/>